<dbReference type="Gene3D" id="2.40.10.120">
    <property type="match status" value="1"/>
</dbReference>
<dbReference type="Gene3D" id="2.30.42.10">
    <property type="match status" value="1"/>
</dbReference>
<dbReference type="PRINTS" id="PR00834">
    <property type="entry name" value="PROTEASES2C"/>
</dbReference>
<keyword evidence="9" id="KW-1185">Reference proteome</keyword>
<dbReference type="Proteomes" id="UP001595075">
    <property type="component" value="Unassembled WGS sequence"/>
</dbReference>
<reference evidence="8 9" key="1">
    <citation type="journal article" date="2024" name="Commun. Biol.">
        <title>Comparative genomic analysis of thermophilic fungi reveals convergent evolutionary adaptations and gene losses.</title>
        <authorList>
            <person name="Steindorff A.S."/>
            <person name="Aguilar-Pontes M.V."/>
            <person name="Robinson A.J."/>
            <person name="Andreopoulos B."/>
            <person name="LaButti K."/>
            <person name="Kuo A."/>
            <person name="Mondo S."/>
            <person name="Riley R."/>
            <person name="Otillar R."/>
            <person name="Haridas S."/>
            <person name="Lipzen A."/>
            <person name="Grimwood J."/>
            <person name="Schmutz J."/>
            <person name="Clum A."/>
            <person name="Reid I.D."/>
            <person name="Moisan M.C."/>
            <person name="Butler G."/>
            <person name="Nguyen T.T.M."/>
            <person name="Dewar K."/>
            <person name="Conant G."/>
            <person name="Drula E."/>
            <person name="Henrissat B."/>
            <person name="Hansel C."/>
            <person name="Singer S."/>
            <person name="Hutchinson M.I."/>
            <person name="de Vries R.P."/>
            <person name="Natvig D.O."/>
            <person name="Powell A.J."/>
            <person name="Tsang A."/>
            <person name="Grigoriev I.V."/>
        </authorList>
    </citation>
    <scope>NUCLEOTIDE SEQUENCE [LARGE SCALE GENOMIC DNA]</scope>
    <source>
        <strain evidence="8 9">CBS 494.80</strain>
    </source>
</reference>
<dbReference type="SUPFAM" id="SSF50156">
    <property type="entry name" value="PDZ domain-like"/>
    <property type="match status" value="2"/>
</dbReference>
<keyword evidence="6" id="KW-0677">Repeat</keyword>
<feature type="domain" description="PDZ-like" evidence="7">
    <location>
        <begin position="817"/>
        <end position="893"/>
    </location>
</feature>
<dbReference type="InterPro" id="IPR009003">
    <property type="entry name" value="Peptidase_S1_PA"/>
</dbReference>
<dbReference type="PANTHER" id="PTHR46366:SF8">
    <property type="entry name" value="PRO-APOPTOTIC SERINE PROTEASE NMA111"/>
    <property type="match status" value="1"/>
</dbReference>
<evidence type="ECO:0000256" key="4">
    <source>
        <dbReference type="ARBA" id="ARBA00021524"/>
    </source>
</evidence>
<sequence length="936" mass="103567">MEEALQTLTLCAKVDHASPVDLIWQETLDKAAAGVVSVKFCHTRFFDSEKATSSEATGFVVDAERGYILTNRHVAGPGPFWGRCIFENHEEVDAQVIFYDPVHDFGFLRFDPKAVKYMDLTAIPIKPDLVRVAQAVRLIGNDAGDKLSIQAAVISRLDRNAPEYDKDGYCDFNTNYIQASSGATGGSSGSPVINVFGQAVAMQAGSKAKSATNLFLPLDRPLRALQCLQQGEPITRGTIQCQWKFKPFNECQGLGLTSEWEGAFRKAFPNEVGVLVAERVLPQGPSDTKIQVGDILVKLNGELIAQFKFLDEILDSSAGGTAKLLLQRRGKDVEVEIEVQDLYKITPNRLVTVAGGGFQDMSYQRARTFGVACKGVFLCDAAGSFYPLFKGCVIERIDGKATPNLDAFINVMKAIPDQARVVVQYINLEDHHTPRFAILRIDRYWSKKMRQLTQNNETGLWDSADIADVVTRLPPAPRTANFIQLRSLSPAIADIIQSIVKVECVVPDFLNCCDYQPRFSVGVVIDAEIGIVLVSRATVPHSMGNISITIADSIIVDGEVLFCHPLHNYSLIKYDPKLVIAPLQSVKLSPTSLELGASVHFVGFKDNNIGGPVCTKTTVTDVYNLQLLGHYDYPKNRAMNSEAIKVDTGLADDCGSGIMIGDNGVVRALWLTSLHVNDDDEDVYRYYGIPTSTILPVIARVRTGEIPKLRILSVEFEAITMSQARDMKVSEEWVGKVESANPYSHQLFKVKKRAIHGDDDLRTLLIGDIVLTLNDKVITRLSETEIRDDTEVLKARVVRNGEEFDLALDTVLGDDFETKRAISFAGATLHPPHYAARFRVGKSPSEVFVSSVIRGSPADHYKLGQATFITHVNDIETRDLDSFLEAAMAIPDNFNFTLTTMTLCGIEQVMKMKRNDHYFPTKEWTRASPKWTGRLV</sequence>
<evidence type="ECO:0000256" key="5">
    <source>
        <dbReference type="ARBA" id="ARBA00022703"/>
    </source>
</evidence>
<protein>
    <recommendedName>
        <fullName evidence="3">Pro-apoptotic serine protease NMA111</fullName>
    </recommendedName>
    <alternativeName>
        <fullName evidence="4">Pro-apoptotic serine protease nma111</fullName>
    </alternativeName>
</protein>
<organism evidence="8 9">
    <name type="scientific">Oculimacula yallundae</name>
    <dbReference type="NCBI Taxonomy" id="86028"/>
    <lineage>
        <taxon>Eukaryota</taxon>
        <taxon>Fungi</taxon>
        <taxon>Dikarya</taxon>
        <taxon>Ascomycota</taxon>
        <taxon>Pezizomycotina</taxon>
        <taxon>Leotiomycetes</taxon>
        <taxon>Helotiales</taxon>
        <taxon>Ploettnerulaceae</taxon>
        <taxon>Oculimacula</taxon>
    </lineage>
</organism>
<proteinExistence type="inferred from homology"/>
<dbReference type="InterPro" id="IPR025926">
    <property type="entry name" value="PDZ-like_dom"/>
</dbReference>
<dbReference type="Pfam" id="PF13365">
    <property type="entry name" value="Trypsin_2"/>
    <property type="match status" value="1"/>
</dbReference>
<comment type="similarity">
    <text evidence="2">Belongs to the peptidase S1C family.</text>
</comment>
<evidence type="ECO:0000256" key="3">
    <source>
        <dbReference type="ARBA" id="ARBA00020338"/>
    </source>
</evidence>
<dbReference type="PANTHER" id="PTHR46366">
    <property type="entry name" value="PRO-APOPTOTIC SERINE PROTEASE NMA111"/>
    <property type="match status" value="1"/>
</dbReference>
<gene>
    <name evidence="8" type="ORF">VTL71DRAFT_10436</name>
</gene>
<dbReference type="EMBL" id="JAZHXI010000003">
    <property type="protein sequence ID" value="KAL2073112.1"/>
    <property type="molecule type" value="Genomic_DNA"/>
</dbReference>
<evidence type="ECO:0000256" key="6">
    <source>
        <dbReference type="ARBA" id="ARBA00022737"/>
    </source>
</evidence>
<evidence type="ECO:0000313" key="9">
    <source>
        <dbReference type="Proteomes" id="UP001595075"/>
    </source>
</evidence>
<name>A0ABR4CU60_9HELO</name>
<evidence type="ECO:0000313" key="8">
    <source>
        <dbReference type="EMBL" id="KAL2073112.1"/>
    </source>
</evidence>
<comment type="function">
    <text evidence="1">Nuclear serine protease which mediates apoptosis.</text>
</comment>
<evidence type="ECO:0000256" key="2">
    <source>
        <dbReference type="ARBA" id="ARBA00010541"/>
    </source>
</evidence>
<dbReference type="CDD" id="cd06719">
    <property type="entry name" value="PDZ2-4_Nma111p-like"/>
    <property type="match status" value="1"/>
</dbReference>
<accession>A0ABR4CU60</accession>
<feature type="domain" description="PDZ-like" evidence="7">
    <location>
        <begin position="344"/>
        <end position="418"/>
    </location>
</feature>
<dbReference type="InterPro" id="IPR036034">
    <property type="entry name" value="PDZ_sf"/>
</dbReference>
<keyword evidence="5" id="KW-0053">Apoptosis</keyword>
<comment type="caution">
    <text evidence="8">The sequence shown here is derived from an EMBL/GenBank/DDBJ whole genome shotgun (WGS) entry which is preliminary data.</text>
</comment>
<dbReference type="CDD" id="cd06786">
    <property type="entry name" value="cpPDZ1_ScNma111-like"/>
    <property type="match status" value="1"/>
</dbReference>
<evidence type="ECO:0000259" key="7">
    <source>
        <dbReference type="Pfam" id="PF12812"/>
    </source>
</evidence>
<dbReference type="SUPFAM" id="SSF50494">
    <property type="entry name" value="Trypsin-like serine proteases"/>
    <property type="match status" value="2"/>
</dbReference>
<dbReference type="Pfam" id="PF12812">
    <property type="entry name" value="PDZ_1"/>
    <property type="match status" value="2"/>
</dbReference>
<dbReference type="InterPro" id="IPR001940">
    <property type="entry name" value="Peptidase_S1C"/>
</dbReference>
<evidence type="ECO:0000256" key="1">
    <source>
        <dbReference type="ARBA" id="ARBA00002558"/>
    </source>
</evidence>